<protein>
    <recommendedName>
        <fullName evidence="3">GH16 domain-containing protein</fullName>
    </recommendedName>
</protein>
<dbReference type="Pfam" id="PF00722">
    <property type="entry name" value="Glyco_hydro_16"/>
    <property type="match status" value="1"/>
</dbReference>
<dbReference type="CDD" id="cd08024">
    <property type="entry name" value="GH16_CCF"/>
    <property type="match status" value="1"/>
</dbReference>
<accession>A0A9P0CL66</accession>
<dbReference type="InterPro" id="IPR000757">
    <property type="entry name" value="Beta-glucanase-like"/>
</dbReference>
<dbReference type="GO" id="GO:0005975">
    <property type="term" value="P:carbohydrate metabolic process"/>
    <property type="evidence" value="ECO:0007669"/>
    <property type="project" value="InterPro"/>
</dbReference>
<feature type="signal peptide" evidence="2">
    <location>
        <begin position="1"/>
        <end position="25"/>
    </location>
</feature>
<dbReference type="InterPro" id="IPR050546">
    <property type="entry name" value="Glycosyl_Hydrlase_16"/>
</dbReference>
<dbReference type="SUPFAM" id="SSF49899">
    <property type="entry name" value="Concanavalin A-like lectins/glucanases"/>
    <property type="match status" value="1"/>
</dbReference>
<evidence type="ECO:0000256" key="1">
    <source>
        <dbReference type="ARBA" id="ARBA00006865"/>
    </source>
</evidence>
<dbReference type="EMBL" id="OV651831">
    <property type="protein sequence ID" value="CAH1105417.1"/>
    <property type="molecule type" value="Genomic_DNA"/>
</dbReference>
<evidence type="ECO:0000313" key="4">
    <source>
        <dbReference type="EMBL" id="CAH1105417.1"/>
    </source>
</evidence>
<dbReference type="PANTHER" id="PTHR10963">
    <property type="entry name" value="GLYCOSYL HYDROLASE-RELATED"/>
    <property type="match status" value="1"/>
</dbReference>
<dbReference type="PROSITE" id="PS51762">
    <property type="entry name" value="GH16_2"/>
    <property type="match status" value="1"/>
</dbReference>
<evidence type="ECO:0000313" key="5">
    <source>
        <dbReference type="Proteomes" id="UP001153636"/>
    </source>
</evidence>
<feature type="chain" id="PRO_5040342718" description="GH16 domain-containing protein" evidence="2">
    <location>
        <begin position="26"/>
        <end position="383"/>
    </location>
</feature>
<name>A0A9P0CL66_9CUCU</name>
<reference evidence="4" key="1">
    <citation type="submission" date="2022-01" db="EMBL/GenBank/DDBJ databases">
        <authorList>
            <person name="King R."/>
        </authorList>
    </citation>
    <scope>NUCLEOTIDE SEQUENCE</scope>
</reference>
<dbReference type="PANTHER" id="PTHR10963:SF55">
    <property type="entry name" value="GLYCOSIDE HYDROLASE FAMILY 16 PROTEIN"/>
    <property type="match status" value="1"/>
</dbReference>
<dbReference type="AlphaFoldDB" id="A0A9P0CL66"/>
<comment type="similarity">
    <text evidence="1">Belongs to the glycosyl hydrolase 16 family.</text>
</comment>
<sequence length="383" mass="44311">MTIKIIVYFLILSVLYLESLSDCECQESITSVSGRYSPKRKICSGDLIFEENFDLLRLDIWKHEQTLGGGSGNNQFQWYTNNRSNTYVEDGILHIRPTLLADERGEDFLYNGTIDINGDKPTDSCTNSRYDGCVRTGTKDIILNPIKSARMHTAESFAFKFGKVEARAKAPIGDWLWPAIWMMPRWNKYSSWPASGEIDIMESRGNRQFFKNKINIGVEQVSSTLHWGPNANYNRYNYTTFQKNDDNPNGWHQDFHRYQLEWRPENISFLIDDEYVGTVTPPEGGFWELGQLNATGLENPWKHGTKMAPFDDEFYFILNVAIGGTSFFSDMAENKPNHKPWKNFDGRASMTEFWKAKEQWLPTWDVKSDDSHMQVDYIKVTAL</sequence>
<feature type="domain" description="GH16" evidence="3">
    <location>
        <begin position="30"/>
        <end position="383"/>
    </location>
</feature>
<proteinExistence type="inferred from homology"/>
<evidence type="ECO:0000259" key="3">
    <source>
        <dbReference type="PROSITE" id="PS51762"/>
    </source>
</evidence>
<organism evidence="4 5">
    <name type="scientific">Psylliodes chrysocephalus</name>
    <dbReference type="NCBI Taxonomy" id="3402493"/>
    <lineage>
        <taxon>Eukaryota</taxon>
        <taxon>Metazoa</taxon>
        <taxon>Ecdysozoa</taxon>
        <taxon>Arthropoda</taxon>
        <taxon>Hexapoda</taxon>
        <taxon>Insecta</taxon>
        <taxon>Pterygota</taxon>
        <taxon>Neoptera</taxon>
        <taxon>Endopterygota</taxon>
        <taxon>Coleoptera</taxon>
        <taxon>Polyphaga</taxon>
        <taxon>Cucujiformia</taxon>
        <taxon>Chrysomeloidea</taxon>
        <taxon>Chrysomelidae</taxon>
        <taxon>Galerucinae</taxon>
        <taxon>Alticini</taxon>
        <taxon>Psylliodes</taxon>
    </lineage>
</organism>
<dbReference type="GO" id="GO:0004553">
    <property type="term" value="F:hydrolase activity, hydrolyzing O-glycosyl compounds"/>
    <property type="evidence" value="ECO:0007669"/>
    <property type="project" value="InterPro"/>
</dbReference>
<dbReference type="InterPro" id="IPR013320">
    <property type="entry name" value="ConA-like_dom_sf"/>
</dbReference>
<keyword evidence="5" id="KW-1185">Reference proteome</keyword>
<dbReference type="Proteomes" id="UP001153636">
    <property type="component" value="Chromosome 19"/>
</dbReference>
<keyword evidence="2" id="KW-0732">Signal</keyword>
<evidence type="ECO:0000256" key="2">
    <source>
        <dbReference type="SAM" id="SignalP"/>
    </source>
</evidence>
<dbReference type="OrthoDB" id="4781at2759"/>
<dbReference type="Gene3D" id="2.60.120.200">
    <property type="match status" value="1"/>
</dbReference>
<gene>
    <name evidence="4" type="ORF">PSYICH_LOCUS6208</name>
</gene>